<dbReference type="PRINTS" id="PR00126">
    <property type="entry name" value="ATPASEGAMMA"/>
</dbReference>
<reference evidence="11 12" key="1">
    <citation type="submission" date="2016-10" db="EMBL/GenBank/DDBJ databases">
        <authorList>
            <person name="de Groot N.N."/>
        </authorList>
    </citation>
    <scope>NUCLEOTIDE SEQUENCE [LARGE SCALE GENOMIC DNA]</scope>
    <source>
        <strain evidence="11 12">DSM 20678</strain>
    </source>
</reference>
<keyword evidence="5 10" id="KW-0375">Hydrogen ion transport</keyword>
<dbReference type="PANTHER" id="PTHR11693">
    <property type="entry name" value="ATP SYNTHASE GAMMA CHAIN"/>
    <property type="match status" value="1"/>
</dbReference>
<keyword evidence="7 10" id="KW-0472">Membrane</keyword>
<dbReference type="GO" id="GO:0046933">
    <property type="term" value="F:proton-transporting ATP synthase activity, rotational mechanism"/>
    <property type="evidence" value="ECO:0007669"/>
    <property type="project" value="UniProtKB-UniRule"/>
</dbReference>
<keyword evidence="12" id="KW-1185">Reference proteome</keyword>
<evidence type="ECO:0000256" key="5">
    <source>
        <dbReference type="ARBA" id="ARBA00022781"/>
    </source>
</evidence>
<dbReference type="AlphaFoldDB" id="A0A1I5RWJ2"/>
<keyword evidence="4 10" id="KW-0813">Transport</keyword>
<accession>A0A1I5RWJ2</accession>
<dbReference type="Gene3D" id="3.40.1380.10">
    <property type="match status" value="1"/>
</dbReference>
<evidence type="ECO:0000256" key="9">
    <source>
        <dbReference type="ARBA" id="ARBA00023310"/>
    </source>
</evidence>
<name>A0A1I5RWJ2_9FIRM</name>
<dbReference type="RefSeq" id="WP_025746696.1">
    <property type="nucleotide sequence ID" value="NZ_FOXR01000001.1"/>
</dbReference>
<comment type="subunit">
    <text evidence="10">F-type ATPases have 2 components, CF(1) - the catalytic core - and CF(0) - the membrane proton channel. CF(1) has five subunits: alpha(3), beta(3), gamma(1), delta(1), epsilon(1). CF(0) has three main subunits: a, b and c.</text>
</comment>
<dbReference type="InterPro" id="IPR000131">
    <property type="entry name" value="ATP_synth_F1_gsu"/>
</dbReference>
<dbReference type="Pfam" id="PF00231">
    <property type="entry name" value="ATP-synt"/>
    <property type="match status" value="1"/>
</dbReference>
<dbReference type="GO" id="GO:0042777">
    <property type="term" value="P:proton motive force-driven plasma membrane ATP synthesis"/>
    <property type="evidence" value="ECO:0007669"/>
    <property type="project" value="UniProtKB-UniRule"/>
</dbReference>
<dbReference type="Proteomes" id="UP000198577">
    <property type="component" value="Unassembled WGS sequence"/>
</dbReference>
<dbReference type="PANTHER" id="PTHR11693:SF22">
    <property type="entry name" value="ATP SYNTHASE SUBUNIT GAMMA, MITOCHONDRIAL"/>
    <property type="match status" value="1"/>
</dbReference>
<dbReference type="HAMAP" id="MF_00815">
    <property type="entry name" value="ATP_synth_gamma_bact"/>
    <property type="match status" value="1"/>
</dbReference>
<evidence type="ECO:0000256" key="3">
    <source>
        <dbReference type="ARBA" id="ARBA00007681"/>
    </source>
</evidence>
<dbReference type="EMBL" id="FOXR01000001">
    <property type="protein sequence ID" value="SFP62833.1"/>
    <property type="molecule type" value="Genomic_DNA"/>
</dbReference>
<comment type="subcellular location">
    <subcellularLocation>
        <location evidence="10">Cell membrane</location>
        <topology evidence="10">Peripheral membrane protein</topology>
    </subcellularLocation>
    <subcellularLocation>
        <location evidence="2">Membrane</location>
        <topology evidence="2">Peripheral membrane protein</topology>
    </subcellularLocation>
</comment>
<evidence type="ECO:0000313" key="11">
    <source>
        <dbReference type="EMBL" id="SFP62833.1"/>
    </source>
</evidence>
<dbReference type="NCBIfam" id="TIGR01146">
    <property type="entry name" value="ATPsyn_F1gamma"/>
    <property type="match status" value="1"/>
</dbReference>
<keyword evidence="9 10" id="KW-0066">ATP synthesis</keyword>
<evidence type="ECO:0000256" key="7">
    <source>
        <dbReference type="ARBA" id="ARBA00023136"/>
    </source>
</evidence>
<evidence type="ECO:0000256" key="1">
    <source>
        <dbReference type="ARBA" id="ARBA00003456"/>
    </source>
</evidence>
<evidence type="ECO:0000256" key="10">
    <source>
        <dbReference type="HAMAP-Rule" id="MF_00815"/>
    </source>
</evidence>
<keyword evidence="6 10" id="KW-0406">Ion transport</keyword>
<comment type="function">
    <text evidence="1 10">Produces ATP from ADP in the presence of a proton gradient across the membrane. The gamma chain is believed to be important in regulating ATPase activity and the flow of protons through the CF(0) complex.</text>
</comment>
<dbReference type="GO" id="GO:0005886">
    <property type="term" value="C:plasma membrane"/>
    <property type="evidence" value="ECO:0007669"/>
    <property type="project" value="UniProtKB-SubCell"/>
</dbReference>
<keyword evidence="10" id="KW-1003">Cell membrane</keyword>
<dbReference type="SUPFAM" id="SSF52943">
    <property type="entry name" value="ATP synthase (F1-ATPase), gamma subunit"/>
    <property type="match status" value="1"/>
</dbReference>
<dbReference type="InterPro" id="IPR035968">
    <property type="entry name" value="ATP_synth_F1_ATPase_gsu"/>
</dbReference>
<evidence type="ECO:0000256" key="2">
    <source>
        <dbReference type="ARBA" id="ARBA00004170"/>
    </source>
</evidence>
<comment type="similarity">
    <text evidence="3 10">Belongs to the ATPase gamma chain family.</text>
</comment>
<evidence type="ECO:0000313" key="12">
    <source>
        <dbReference type="Proteomes" id="UP000198577"/>
    </source>
</evidence>
<dbReference type="GO" id="GO:0045259">
    <property type="term" value="C:proton-transporting ATP synthase complex"/>
    <property type="evidence" value="ECO:0007669"/>
    <property type="project" value="UniProtKB-KW"/>
</dbReference>
<dbReference type="STRING" id="937334.SAMN05444406_101148"/>
<dbReference type="Gene3D" id="1.10.287.80">
    <property type="entry name" value="ATP synthase, gamma subunit, helix hairpin domain"/>
    <property type="match status" value="1"/>
</dbReference>
<dbReference type="CDD" id="cd12151">
    <property type="entry name" value="F1-ATPase_gamma"/>
    <property type="match status" value="1"/>
</dbReference>
<protein>
    <recommendedName>
        <fullName evidence="10">ATP synthase gamma chain</fullName>
    </recommendedName>
    <alternativeName>
        <fullName evidence="10">ATP synthase F1 sector gamma subunit</fullName>
    </alternativeName>
    <alternativeName>
        <fullName evidence="10">F-ATPase gamma subunit</fullName>
    </alternativeName>
</protein>
<keyword evidence="8 10" id="KW-0139">CF(1)</keyword>
<evidence type="ECO:0000256" key="6">
    <source>
        <dbReference type="ARBA" id="ARBA00023065"/>
    </source>
</evidence>
<evidence type="ECO:0000256" key="4">
    <source>
        <dbReference type="ARBA" id="ARBA00022448"/>
    </source>
</evidence>
<sequence>MYSTVEIKRRIRTIRQTRQITKAMYLIASSKLSRAMEKYRANHVYFEKIRSTVKDIIVHSPEIDHPFFVPRGNERASYLVIAGNKGLCGAYNHNVLQTALSHIQQHRGSVNIFVVGQVARDFFKRKGYNVNDDFLYAAENPNFHYSRDMAEQLIDAYSQNEMDELYIVYTHMESTVKQTPKVIKLLPVELSAFRDVSLDVEYRADILYHPSPKAVLDLLIPKYLLGFIYGALIQSFASEQQARMMAMDTATKNADDMIAELQIKYNQARQAVITNEISEIMGGVAALE</sequence>
<dbReference type="GO" id="GO:0005524">
    <property type="term" value="F:ATP binding"/>
    <property type="evidence" value="ECO:0007669"/>
    <property type="project" value="UniProtKB-UniRule"/>
</dbReference>
<gene>
    <name evidence="10" type="primary">atpG</name>
    <name evidence="11" type="ORF">SAMN05444406_101148</name>
</gene>
<organism evidence="11 12">
    <name type="scientific">Caldicoprobacter faecalis</name>
    <dbReference type="NCBI Taxonomy" id="937334"/>
    <lineage>
        <taxon>Bacteria</taxon>
        <taxon>Bacillati</taxon>
        <taxon>Bacillota</taxon>
        <taxon>Clostridia</taxon>
        <taxon>Caldicoprobacterales</taxon>
        <taxon>Caldicoprobacteraceae</taxon>
        <taxon>Caldicoprobacter</taxon>
    </lineage>
</organism>
<proteinExistence type="inferred from homology"/>
<dbReference type="OrthoDB" id="9812769at2"/>
<evidence type="ECO:0000256" key="8">
    <source>
        <dbReference type="ARBA" id="ARBA00023196"/>
    </source>
</evidence>